<dbReference type="SUPFAM" id="SSF57783">
    <property type="entry name" value="Zinc beta-ribbon"/>
    <property type="match status" value="1"/>
</dbReference>
<keyword evidence="4" id="KW-1185">Reference proteome</keyword>
<dbReference type="InterPro" id="IPR024402">
    <property type="entry name" value="DUF2726"/>
</dbReference>
<keyword evidence="3" id="KW-0413">Isomerase</keyword>
<dbReference type="InterPro" id="IPR013498">
    <property type="entry name" value="Topo_IA_Znf"/>
</dbReference>
<sequence>MPTRTQQQPQGCLTVLLKLIGIDLGKGQQKHPYRLRDDFLSAAELSFFRVLQQSVKEDLVICPKVRLADLFMVPQAEGSQAWRNKIDRKHVDFLLCEPATMRPRLGIELDDSSHAKQKRQERDQLVEAVFEAAQLPLLRVPATRTYSVLEITEQIHLNLAQGENSPLVEPQFHQGVPICPKCGIKMVERTASKGTRRGTRFWGCQNYPQCRETVPV</sequence>
<dbReference type="Proteomes" id="UP000320421">
    <property type="component" value="Chromosome"/>
</dbReference>
<feature type="domain" description="DUF2726" evidence="2">
    <location>
        <begin position="39"/>
        <end position="155"/>
    </location>
</feature>
<dbReference type="RefSeq" id="WP_145186021.1">
    <property type="nucleotide sequence ID" value="NZ_CP036266.1"/>
</dbReference>
<organism evidence="3 4">
    <name type="scientific">Gimesia chilikensis</name>
    <dbReference type="NCBI Taxonomy" id="2605989"/>
    <lineage>
        <taxon>Bacteria</taxon>
        <taxon>Pseudomonadati</taxon>
        <taxon>Planctomycetota</taxon>
        <taxon>Planctomycetia</taxon>
        <taxon>Planctomycetales</taxon>
        <taxon>Planctomycetaceae</taxon>
        <taxon>Gimesia</taxon>
    </lineage>
</organism>
<dbReference type="EMBL" id="CP036266">
    <property type="protein sequence ID" value="QDT21539.1"/>
    <property type="molecule type" value="Genomic_DNA"/>
</dbReference>
<dbReference type="AlphaFoldDB" id="A0A517PQA0"/>
<evidence type="ECO:0000313" key="3">
    <source>
        <dbReference type="EMBL" id="QDT21539.1"/>
    </source>
</evidence>
<reference evidence="3 4" key="1">
    <citation type="submission" date="2019-02" db="EMBL/GenBank/DDBJ databases">
        <title>Deep-cultivation of Planctomycetes and their phenomic and genomic characterization uncovers novel biology.</title>
        <authorList>
            <person name="Wiegand S."/>
            <person name="Jogler M."/>
            <person name="Boedeker C."/>
            <person name="Pinto D."/>
            <person name="Vollmers J."/>
            <person name="Rivas-Marin E."/>
            <person name="Kohn T."/>
            <person name="Peeters S.H."/>
            <person name="Heuer A."/>
            <person name="Rast P."/>
            <person name="Oberbeckmann S."/>
            <person name="Bunk B."/>
            <person name="Jeske O."/>
            <person name="Meyerdierks A."/>
            <person name="Storesund J.E."/>
            <person name="Kallscheuer N."/>
            <person name="Luecker S."/>
            <person name="Lage O.M."/>
            <person name="Pohl T."/>
            <person name="Merkel B.J."/>
            <person name="Hornburger P."/>
            <person name="Mueller R.-W."/>
            <person name="Bruemmer F."/>
            <person name="Labrenz M."/>
            <person name="Spormann A.M."/>
            <person name="Op den Camp H."/>
            <person name="Overmann J."/>
            <person name="Amann R."/>
            <person name="Jetten M.S.M."/>
            <person name="Mascher T."/>
            <person name="Medema M.H."/>
            <person name="Devos D.P."/>
            <person name="Kaster A.-K."/>
            <person name="Ovreas L."/>
            <person name="Rohde M."/>
            <person name="Galperin M.Y."/>
            <person name="Jogler C."/>
        </authorList>
    </citation>
    <scope>NUCLEOTIDE SEQUENCE [LARGE SCALE GENOMIC DNA]</scope>
    <source>
        <strain evidence="3 4">HG66A1</strain>
    </source>
</reference>
<dbReference type="OrthoDB" id="9813328at2"/>
<evidence type="ECO:0000259" key="2">
    <source>
        <dbReference type="Pfam" id="PF10881"/>
    </source>
</evidence>
<name>A0A517PQA0_9PLAN</name>
<dbReference type="GO" id="GO:0003677">
    <property type="term" value="F:DNA binding"/>
    <property type="evidence" value="ECO:0007669"/>
    <property type="project" value="InterPro"/>
</dbReference>
<proteinExistence type="predicted"/>
<gene>
    <name evidence="3" type="ORF">HG66A1_33410</name>
</gene>
<dbReference type="GO" id="GO:0003916">
    <property type="term" value="F:DNA topoisomerase activity"/>
    <property type="evidence" value="ECO:0007669"/>
    <property type="project" value="InterPro"/>
</dbReference>
<dbReference type="PIRSF" id="PIRSF028063">
    <property type="entry name" value="UCP028063"/>
    <property type="match status" value="1"/>
</dbReference>
<dbReference type="GO" id="GO:0006265">
    <property type="term" value="P:DNA topological change"/>
    <property type="evidence" value="ECO:0007669"/>
    <property type="project" value="InterPro"/>
</dbReference>
<protein>
    <submittedName>
        <fullName evidence="3">DNA topoisomerase I</fullName>
    </submittedName>
</protein>
<dbReference type="Pfam" id="PF10881">
    <property type="entry name" value="DUF2726"/>
    <property type="match status" value="1"/>
</dbReference>
<dbReference type="Pfam" id="PF01396">
    <property type="entry name" value="Zn_ribbon_Top1"/>
    <property type="match status" value="1"/>
</dbReference>
<dbReference type="GO" id="GO:0005694">
    <property type="term" value="C:chromosome"/>
    <property type="evidence" value="ECO:0007669"/>
    <property type="project" value="InterPro"/>
</dbReference>
<evidence type="ECO:0000259" key="1">
    <source>
        <dbReference type="Pfam" id="PF01396"/>
    </source>
</evidence>
<accession>A0A517PQA0</accession>
<evidence type="ECO:0000313" key="4">
    <source>
        <dbReference type="Proteomes" id="UP000320421"/>
    </source>
</evidence>
<dbReference type="Gene3D" id="3.30.65.10">
    <property type="entry name" value="Bacterial Topoisomerase I, domain 1"/>
    <property type="match status" value="1"/>
</dbReference>
<dbReference type="InterPro" id="IPR014538">
    <property type="entry name" value="UCP028063_topo_Znf"/>
</dbReference>
<feature type="domain" description="DNA topoisomerase type IA zn finger" evidence="1">
    <location>
        <begin position="178"/>
        <end position="215"/>
    </location>
</feature>